<dbReference type="Proteomes" id="UP001595453">
    <property type="component" value="Unassembled WGS sequence"/>
</dbReference>
<organism evidence="1 2">
    <name type="scientific">Pseudoalteromonas fenneropenaei</name>
    <dbReference type="NCBI Taxonomy" id="1737459"/>
    <lineage>
        <taxon>Bacteria</taxon>
        <taxon>Pseudomonadati</taxon>
        <taxon>Pseudomonadota</taxon>
        <taxon>Gammaproteobacteria</taxon>
        <taxon>Alteromonadales</taxon>
        <taxon>Pseudoalteromonadaceae</taxon>
        <taxon>Pseudoalteromonas</taxon>
    </lineage>
</organism>
<evidence type="ECO:0000313" key="1">
    <source>
        <dbReference type="EMBL" id="MFC3033892.1"/>
    </source>
</evidence>
<dbReference type="EMBL" id="JBHRSD010000029">
    <property type="protein sequence ID" value="MFC3033892.1"/>
    <property type="molecule type" value="Genomic_DNA"/>
</dbReference>
<keyword evidence="2" id="KW-1185">Reference proteome</keyword>
<dbReference type="RefSeq" id="WP_377126148.1">
    <property type="nucleotide sequence ID" value="NZ_JBHRSD010000029.1"/>
</dbReference>
<sequence length="50" mass="5601">MKLQLKKKSIKKLVAHTAALPAAKTPQVAGGYTTRPWTYYCEESGRFCEV</sequence>
<proteinExistence type="predicted"/>
<comment type="caution">
    <text evidence="1">The sequence shown here is derived from an EMBL/GenBank/DDBJ whole genome shotgun (WGS) entry which is preliminary data.</text>
</comment>
<protein>
    <submittedName>
        <fullName evidence="1">Uncharacterized protein</fullName>
    </submittedName>
</protein>
<name>A0ABV7CMY9_9GAMM</name>
<gene>
    <name evidence="1" type="ORF">ACFOEE_15340</name>
</gene>
<evidence type="ECO:0000313" key="2">
    <source>
        <dbReference type="Proteomes" id="UP001595453"/>
    </source>
</evidence>
<reference evidence="2" key="1">
    <citation type="journal article" date="2019" name="Int. J. Syst. Evol. Microbiol.">
        <title>The Global Catalogue of Microorganisms (GCM) 10K type strain sequencing project: providing services to taxonomists for standard genome sequencing and annotation.</title>
        <authorList>
            <consortium name="The Broad Institute Genomics Platform"/>
            <consortium name="The Broad Institute Genome Sequencing Center for Infectious Disease"/>
            <person name="Wu L."/>
            <person name="Ma J."/>
        </authorList>
    </citation>
    <scope>NUCLEOTIDE SEQUENCE [LARGE SCALE GENOMIC DNA]</scope>
    <source>
        <strain evidence="2">KCTC 42730</strain>
    </source>
</reference>
<accession>A0ABV7CMY9</accession>